<evidence type="ECO:0000313" key="1">
    <source>
        <dbReference type="EMBL" id="VDN02630.1"/>
    </source>
</evidence>
<sequence length="44" mass="5089">MEVKCELQAPDETNQTTVIFDRTGNVADFIREIRRALKILPLDK</sequence>
<keyword evidence="2" id="KW-1185">Reference proteome</keyword>
<evidence type="ECO:0000313" key="3">
    <source>
        <dbReference type="WBParaSite" id="nOo.2.0.1.t13513-RA"/>
    </source>
</evidence>
<reference evidence="3" key="1">
    <citation type="submission" date="2016-06" db="UniProtKB">
        <authorList>
            <consortium name="WormBaseParasite"/>
        </authorList>
    </citation>
    <scope>IDENTIFICATION</scope>
</reference>
<organism evidence="3">
    <name type="scientific">Onchocerca ochengi</name>
    <name type="common">Filarial nematode worm</name>
    <dbReference type="NCBI Taxonomy" id="42157"/>
    <lineage>
        <taxon>Eukaryota</taxon>
        <taxon>Metazoa</taxon>
        <taxon>Ecdysozoa</taxon>
        <taxon>Nematoda</taxon>
        <taxon>Chromadorea</taxon>
        <taxon>Rhabditida</taxon>
        <taxon>Spirurina</taxon>
        <taxon>Spiruromorpha</taxon>
        <taxon>Filarioidea</taxon>
        <taxon>Onchocercidae</taxon>
        <taxon>Onchocerca</taxon>
    </lineage>
</organism>
<dbReference type="WBParaSite" id="nOo.2.0.1.t13513-RA">
    <property type="protein sequence ID" value="nOo.2.0.1.t13513-RA"/>
    <property type="gene ID" value="nOo.2.0.1.g13513"/>
</dbReference>
<gene>
    <name evidence="1" type="ORF">NOO_LOCUS13513</name>
</gene>
<evidence type="ECO:0000313" key="2">
    <source>
        <dbReference type="Proteomes" id="UP000271087"/>
    </source>
</evidence>
<dbReference type="Proteomes" id="UP000271087">
    <property type="component" value="Unassembled WGS sequence"/>
</dbReference>
<dbReference type="AlphaFoldDB" id="A0A182EZA4"/>
<dbReference type="EMBL" id="UYRW01015953">
    <property type="protein sequence ID" value="VDN02630.1"/>
    <property type="molecule type" value="Genomic_DNA"/>
</dbReference>
<protein>
    <submittedName>
        <fullName evidence="3">Ras-associating domain-containing protein</fullName>
    </submittedName>
</protein>
<name>A0A182EZA4_ONCOC</name>
<dbReference type="OrthoDB" id="1711136at2759"/>
<proteinExistence type="predicted"/>
<reference evidence="1 2" key="2">
    <citation type="submission" date="2018-08" db="EMBL/GenBank/DDBJ databases">
        <authorList>
            <person name="Laetsch R D."/>
            <person name="Stevens L."/>
            <person name="Kumar S."/>
            <person name="Blaxter L. M."/>
        </authorList>
    </citation>
    <scope>NUCLEOTIDE SEQUENCE [LARGE SCALE GENOMIC DNA]</scope>
</reference>
<accession>A0A182EZA4</accession>